<keyword evidence="2" id="KW-1185">Reference proteome</keyword>
<sequence length="301" mass="32636">MEAAANFHPGWGGEGCFGLGVAGNVAGHMAQAGMTQDSGKTPANIFAFYCPDPPDSHSDAAGQGKILDKIHTFPVTTNIVEYPRDAGASKVQVEPEMAVFVDVQYAEPGSDGKRLVTGLVPRKVAAFNDCSIRALEGSDKLSEKKNWGAESKGISSRVIDVDSFAPGTLVDRLVMVSYVMRDGVVEKYSQDAPARNYTMFHEPLLAWIVDRINNQRNEDKWDDVGELVRAAGYPPHAWIALGAGTYTAWGEKNYLKQRDEAVVIVYDDAKFPNGPDAAQVEALFHDKTAADGIVCVHQTFV</sequence>
<dbReference type="GeneID" id="8247900"/>
<gene>
    <name evidence="1" type="ORF">MICPUN_103496</name>
</gene>
<dbReference type="InParanoid" id="C1FJ08"/>
<dbReference type="eggNOG" id="ENOG502SJ9B">
    <property type="taxonomic scope" value="Eukaryota"/>
</dbReference>
<dbReference type="AlphaFoldDB" id="C1FJ08"/>
<dbReference type="InterPro" id="IPR043776">
    <property type="entry name" value="DUF5718"/>
</dbReference>
<accession>C1FJ08</accession>
<name>C1FJ08_MICCC</name>
<evidence type="ECO:0000313" key="2">
    <source>
        <dbReference type="Proteomes" id="UP000002009"/>
    </source>
</evidence>
<organism evidence="1 2">
    <name type="scientific">Micromonas commoda (strain RCC299 / NOUM17 / CCMP2709)</name>
    <name type="common">Picoplanktonic green alga</name>
    <dbReference type="NCBI Taxonomy" id="296587"/>
    <lineage>
        <taxon>Eukaryota</taxon>
        <taxon>Viridiplantae</taxon>
        <taxon>Chlorophyta</taxon>
        <taxon>Mamiellophyceae</taxon>
        <taxon>Mamiellales</taxon>
        <taxon>Mamiellaceae</taxon>
        <taxon>Micromonas</taxon>
    </lineage>
</organism>
<dbReference type="KEGG" id="mis:MICPUN_103496"/>
<dbReference type="EMBL" id="CP001577">
    <property type="protein sequence ID" value="ACO70509.1"/>
    <property type="molecule type" value="Genomic_DNA"/>
</dbReference>
<protein>
    <submittedName>
        <fullName evidence="1">Uncharacterized protein</fullName>
    </submittedName>
</protein>
<proteinExistence type="predicted"/>
<dbReference type="Pfam" id="PF18985">
    <property type="entry name" value="DUF5718"/>
    <property type="match status" value="1"/>
</dbReference>
<dbReference type="Proteomes" id="UP000002009">
    <property type="component" value="Chromosome 12"/>
</dbReference>
<evidence type="ECO:0000313" key="1">
    <source>
        <dbReference type="EMBL" id="ACO70509.1"/>
    </source>
</evidence>
<reference evidence="1 2" key="1">
    <citation type="journal article" date="2009" name="Science">
        <title>Green evolution and dynamic adaptations revealed by genomes of the marine picoeukaryotes Micromonas.</title>
        <authorList>
            <person name="Worden A.Z."/>
            <person name="Lee J.H."/>
            <person name="Mock T."/>
            <person name="Rouze P."/>
            <person name="Simmons M.P."/>
            <person name="Aerts A.L."/>
            <person name="Allen A.E."/>
            <person name="Cuvelier M.L."/>
            <person name="Derelle E."/>
            <person name="Everett M.V."/>
            <person name="Foulon E."/>
            <person name="Grimwood J."/>
            <person name="Gundlach H."/>
            <person name="Henrissat B."/>
            <person name="Napoli C."/>
            <person name="McDonald S.M."/>
            <person name="Parker M.S."/>
            <person name="Rombauts S."/>
            <person name="Salamov A."/>
            <person name="Von Dassow P."/>
            <person name="Badger J.H."/>
            <person name="Coutinho P.M."/>
            <person name="Demir E."/>
            <person name="Dubchak I."/>
            <person name="Gentemann C."/>
            <person name="Eikrem W."/>
            <person name="Gready J.E."/>
            <person name="John U."/>
            <person name="Lanier W."/>
            <person name="Lindquist E.A."/>
            <person name="Lucas S."/>
            <person name="Mayer K.F."/>
            <person name="Moreau H."/>
            <person name="Not F."/>
            <person name="Otillar R."/>
            <person name="Panaud O."/>
            <person name="Pangilinan J."/>
            <person name="Paulsen I."/>
            <person name="Piegu B."/>
            <person name="Poliakov A."/>
            <person name="Robbens S."/>
            <person name="Schmutz J."/>
            <person name="Toulza E."/>
            <person name="Wyss T."/>
            <person name="Zelensky A."/>
            <person name="Zhou K."/>
            <person name="Armbrust E.V."/>
            <person name="Bhattacharya D."/>
            <person name="Goodenough U.W."/>
            <person name="Van de Peer Y."/>
            <person name="Grigoriev I.V."/>
        </authorList>
    </citation>
    <scope>NUCLEOTIDE SEQUENCE [LARGE SCALE GENOMIC DNA]</scope>
    <source>
        <strain evidence="2">RCC299 / NOUM17</strain>
    </source>
</reference>
<dbReference type="OrthoDB" id="433115at2759"/>
<dbReference type="RefSeq" id="XP_002509251.1">
    <property type="nucleotide sequence ID" value="XM_002509205.1"/>
</dbReference>